<accession>A0A1C3S6B7</accession>
<gene>
    <name evidence="1" type="ORF">PSLUR01_00092</name>
</gene>
<evidence type="ECO:0000313" key="1">
    <source>
        <dbReference type="EMBL" id="SCA80069.1"/>
    </source>
</evidence>
<proteinExistence type="predicted"/>
<organism evidence="1 2">
    <name type="scientific">Escherichia phage vB_Eco_slurp01</name>
    <dbReference type="NCBI Taxonomy" id="1874688"/>
    <lineage>
        <taxon>Viruses</taxon>
        <taxon>Duplodnaviria</taxon>
        <taxon>Heunggongvirae</taxon>
        <taxon>Uroviricota</taxon>
        <taxon>Caudoviricetes</taxon>
        <taxon>Asteriusvirus</taxon>
        <taxon>Asteriusvirus PBECO4</taxon>
    </lineage>
</organism>
<protein>
    <submittedName>
        <fullName evidence="1">Uncharacterized protein</fullName>
    </submittedName>
</protein>
<dbReference type="Proteomes" id="UP000279386">
    <property type="component" value="Segment"/>
</dbReference>
<evidence type="ECO:0000313" key="2">
    <source>
        <dbReference type="Proteomes" id="UP000279386"/>
    </source>
</evidence>
<reference evidence="1 2" key="1">
    <citation type="submission" date="2016-07" db="EMBL/GenBank/DDBJ databases">
        <authorList>
            <person name="Millard A."/>
        </authorList>
    </citation>
    <scope>NUCLEOTIDE SEQUENCE [LARGE SCALE GENOMIC DNA]</scope>
</reference>
<dbReference type="EMBL" id="LT603033">
    <property type="protein sequence ID" value="SCA80069.1"/>
    <property type="molecule type" value="Genomic_DNA"/>
</dbReference>
<name>A0A1C3S6B7_9CAUD</name>
<sequence length="220" mass="25465">MLVNLNFITSPDWALRGVSLNFKETMFDYIGECTLVNATFDPNHPFWAEIHDPNVNNNTSVMTIVQTKHAGILAGYRPAHAIEHFTDYDVVDEYPMIHEDGSLYTSEDFRAIFNSTDDILPSGRPRPESYLMHSSYGVADTLEQIMKKYKNLIEGPEEIVLCYHPVLKSEQPKDGGWRWHKNGEYIGTKRSKERFEYLYDEPDVDVVLCYNFIKVKKKCI</sequence>